<dbReference type="RefSeq" id="WP_187718982.1">
    <property type="nucleotide sequence ID" value="NZ_JACTAH010000002.1"/>
</dbReference>
<evidence type="ECO:0000256" key="1">
    <source>
        <dbReference type="SAM" id="MobiDB-lite"/>
    </source>
</evidence>
<name>A0ABR9BCY4_9RHOO</name>
<feature type="region of interest" description="Disordered" evidence="1">
    <location>
        <begin position="582"/>
        <end position="613"/>
    </location>
</feature>
<evidence type="ECO:0008006" key="5">
    <source>
        <dbReference type="Google" id="ProtNLM"/>
    </source>
</evidence>
<evidence type="ECO:0000256" key="2">
    <source>
        <dbReference type="SAM" id="SignalP"/>
    </source>
</evidence>
<evidence type="ECO:0000313" key="4">
    <source>
        <dbReference type="Proteomes" id="UP000603602"/>
    </source>
</evidence>
<protein>
    <recommendedName>
        <fullName evidence="5">Tetratricopeptide repeat protein</fullName>
    </recommendedName>
</protein>
<proteinExistence type="predicted"/>
<reference evidence="4" key="1">
    <citation type="submission" date="2023-07" db="EMBL/GenBank/DDBJ databases">
        <title>Thauera sp. CAU 1555 isolated from sand of Yaerae Beach.</title>
        <authorList>
            <person name="Kim W."/>
        </authorList>
    </citation>
    <scope>NUCLEOTIDE SEQUENCE [LARGE SCALE GENOMIC DNA]</scope>
    <source>
        <strain evidence="4">CAU 1555</strain>
    </source>
</reference>
<accession>A0ABR9BCY4</accession>
<feature type="signal peptide" evidence="2">
    <location>
        <begin position="1"/>
        <end position="25"/>
    </location>
</feature>
<organism evidence="3 4">
    <name type="scientific">Thauera sedimentorum</name>
    <dbReference type="NCBI Taxonomy" id="2767595"/>
    <lineage>
        <taxon>Bacteria</taxon>
        <taxon>Pseudomonadati</taxon>
        <taxon>Pseudomonadota</taxon>
        <taxon>Betaproteobacteria</taxon>
        <taxon>Rhodocyclales</taxon>
        <taxon>Zoogloeaceae</taxon>
        <taxon>Thauera</taxon>
    </lineage>
</organism>
<dbReference type="Proteomes" id="UP000603602">
    <property type="component" value="Unassembled WGS sequence"/>
</dbReference>
<dbReference type="Gene3D" id="1.25.40.10">
    <property type="entry name" value="Tetratricopeptide repeat domain"/>
    <property type="match status" value="1"/>
</dbReference>
<dbReference type="EMBL" id="JACYTO010000002">
    <property type="protein sequence ID" value="MBD8504213.1"/>
    <property type="molecule type" value="Genomic_DNA"/>
</dbReference>
<evidence type="ECO:0000313" key="3">
    <source>
        <dbReference type="EMBL" id="MBD8504213.1"/>
    </source>
</evidence>
<comment type="caution">
    <text evidence="3">The sequence shown here is derived from an EMBL/GenBank/DDBJ whole genome shotgun (WGS) entry which is preliminary data.</text>
</comment>
<sequence length="1127" mass="124622">MAQSRKRIGALLVCLLLATTTRAEAIDTSAEDEAARRLAWEEEQAENDVRAMFERLNARSEELERRANELPYPDPVTVGIEKPRLDWLEKEKARYAHLLDDMRVDVLLAPVQVQGTGVSRTTRALMAESLAAALPSGVRVAPPSVVARATGDGQRQLERADVIAVANRAHARRIIWTYAGHRFDGRLHLYFEIQDLGERGGFQETDLRRPVSIDPLPFALDDGNGPLQVFRAHLPQILAALDYPAATPHTVSVTPLPQRFPASLGEIAHEDTKPAARALYLQLLAALVPATDTRGRERLYERSLTIAWQMPPAHPTTRLLLARAYHGLHMRPAALAVLAAPASDAERALVAALQGNLPELERLRQRIALSPLRLMAEIDATDMRFAYEAESIASHAERETLLASLPSPWRDLAARRFVASDPTGLNAVDPMPVLDLLGREFPQAGPSPAERIKGRMLAGRWQDTGMEVAIAPYLNPLVAQVDNIPCCAADASGQARATRLDVLDFLVESAIADIVYAARRRIRAQGRYRDGLRALDELDVVFRDHPELLNERAFADEQLARNAEPELQQSLHQRALASRSRAQSAAAFGGLHPSDMPTHIDGPPPHIPGHKGHEDTTARIRYIGRTALAHVTHDSHMLGSVYQQLESAAEREALLQETAGRFDGSSVPPLLLAMLEHEKGRPARAREVLAAAARQGLPSWEVYERLGREYLSEARYVEAATAFNSYPGFSGAARVHPVSRDNLAYRVGSLLYWRGEPDLAAPLYRMAAGSGTGSGANHTSTARLALLAGDYRAAAMAFHVNMRNYDFAWSYRDFFSLMHMLGQGGTAWEGFLITAHRLQVPQLWHAALVGHRREALRPAEYGQWLRDNRFVHAERVEPWVAGYLTLAAVTDRMPSEDALAELGRLPAHETRILLPFAQAYRAIRQHDFAGAEAVLADTLDKIDLRGLMRAPYLLPYYALAAAQAGKTEAARARIDAAKPAMADNMDLRLAIAVLDALSCKPNAPEGFARAFAHRVFAEDRPLLVEYEFADLAMWAHELTGEPAYRDYALKMARFNQRVQPWEAWSHALAALLLEPGEERSQAARRAVYLDPQSAWLVRLPANELDAARAAVRTMPPFILVEEDGTGI</sequence>
<keyword evidence="2" id="KW-0732">Signal</keyword>
<gene>
    <name evidence="3" type="ORF">IFO67_15055</name>
</gene>
<dbReference type="InterPro" id="IPR011990">
    <property type="entry name" value="TPR-like_helical_dom_sf"/>
</dbReference>
<keyword evidence="4" id="KW-1185">Reference proteome</keyword>
<feature type="chain" id="PRO_5045284624" description="Tetratricopeptide repeat protein" evidence="2">
    <location>
        <begin position="26"/>
        <end position="1127"/>
    </location>
</feature>